<evidence type="ECO:0000256" key="1">
    <source>
        <dbReference type="SAM" id="MobiDB-lite"/>
    </source>
</evidence>
<proteinExistence type="predicted"/>
<name>A0A7X6DN75_9BACT</name>
<feature type="region of interest" description="Disordered" evidence="1">
    <location>
        <begin position="1"/>
        <end position="21"/>
    </location>
</feature>
<evidence type="ECO:0000313" key="2">
    <source>
        <dbReference type="EMBL" id="NKE70351.1"/>
    </source>
</evidence>
<accession>A0A7X6DN75</accession>
<evidence type="ECO:0000313" key="3">
    <source>
        <dbReference type="Proteomes" id="UP000534783"/>
    </source>
</evidence>
<gene>
    <name evidence="2" type="ORF">MNODULE_06320</name>
</gene>
<dbReference type="RefSeq" id="WP_168058607.1">
    <property type="nucleotide sequence ID" value="NZ_VTOW01000001.1"/>
</dbReference>
<sequence>MKSSPKRRIPSGESPSEEHAINEDMPTEVAFFLGAGASVAAGVPHTFGFVEEFIGSLSERQREFVQCIKAILEKWGLNQNPVRLVDIELLLESLQRLANKEQDLLLPFFEENKLRLPKDFDANSLLKDLRNFIKSKVIVEVQAINYLGPLRGFIQEFHPLDIYSANYDTCIELFCTENKLVYRDGFDEAWNPKVFNDPDTDVRLFKIHGSIMWYGSDRGRYLKIPVMFTKDDSSIELLTRERVQHLMLYPAQKYEYVEPLFELLLEMKHRLLFCKTLFVIGYSFRDDHIRRIFWDIARSNREFHIVLISPNAWEIYQTRLKTYDGVIASSLEGRVICLPYLFEKVLSALKNEIFNSIRSSRASAEKRKQAEISGSNIDWSEGLLQAARGGDNEVLYQILEKLSQVYKEGVIKRTYLNNEQIFESAFLGIIHAAGNNDNNMIPHFWGKIREVILSIIGDLKVDVNPLASRLYINLMSGGSIATVVILINKVQNLIIARQQWMKEPQALAFLTDILSDLGQV</sequence>
<dbReference type="AlphaFoldDB" id="A0A7X6DN75"/>
<dbReference type="SUPFAM" id="SSF52467">
    <property type="entry name" value="DHS-like NAD/FAD-binding domain"/>
    <property type="match status" value="1"/>
</dbReference>
<dbReference type="InterPro" id="IPR029035">
    <property type="entry name" value="DHS-like_NAD/FAD-binding_dom"/>
</dbReference>
<evidence type="ECO:0008006" key="4">
    <source>
        <dbReference type="Google" id="ProtNLM"/>
    </source>
</evidence>
<reference evidence="2 3" key="1">
    <citation type="journal article" date="2020" name="Nature">
        <title>Bacterial chemolithoautotrophy via manganese oxidation.</title>
        <authorList>
            <person name="Yu H."/>
            <person name="Leadbetter J.R."/>
        </authorList>
    </citation>
    <scope>NUCLEOTIDE SEQUENCE [LARGE SCALE GENOMIC DNA]</scope>
    <source>
        <strain evidence="2 3">Mn-1</strain>
    </source>
</reference>
<protein>
    <recommendedName>
        <fullName evidence="4">SIR2-like domain-containing protein</fullName>
    </recommendedName>
</protein>
<dbReference type="EMBL" id="VTOW01000001">
    <property type="protein sequence ID" value="NKE70351.1"/>
    <property type="molecule type" value="Genomic_DNA"/>
</dbReference>
<comment type="caution">
    <text evidence="2">The sequence shown here is derived from an EMBL/GenBank/DDBJ whole genome shotgun (WGS) entry which is preliminary data.</text>
</comment>
<keyword evidence="3" id="KW-1185">Reference proteome</keyword>
<dbReference type="Proteomes" id="UP000534783">
    <property type="component" value="Unassembled WGS sequence"/>
</dbReference>
<dbReference type="Pfam" id="PF13289">
    <property type="entry name" value="SIR2_2"/>
    <property type="match status" value="1"/>
</dbReference>
<organism evidence="2 3">
    <name type="scientific">Candidatus Manganitrophus noduliformans</name>
    <dbReference type="NCBI Taxonomy" id="2606439"/>
    <lineage>
        <taxon>Bacteria</taxon>
        <taxon>Pseudomonadati</taxon>
        <taxon>Nitrospirota</taxon>
        <taxon>Nitrospiria</taxon>
        <taxon>Candidatus Troglogloeales</taxon>
        <taxon>Candidatus Manganitrophaceae</taxon>
        <taxon>Candidatus Manganitrophus</taxon>
    </lineage>
</organism>